<keyword evidence="2" id="KW-1003">Cell membrane</keyword>
<keyword evidence="9" id="KW-1185">Reference proteome</keyword>
<keyword evidence="3 6" id="KW-0812">Transmembrane</keyword>
<evidence type="ECO:0000256" key="2">
    <source>
        <dbReference type="ARBA" id="ARBA00022475"/>
    </source>
</evidence>
<organism evidence="8 9">
    <name type="scientific">Pseudobowmanella zhangzhouensis</name>
    <dbReference type="NCBI Taxonomy" id="1537679"/>
    <lineage>
        <taxon>Bacteria</taxon>
        <taxon>Pseudomonadati</taxon>
        <taxon>Pseudomonadota</taxon>
        <taxon>Gammaproteobacteria</taxon>
        <taxon>Alteromonadales</taxon>
        <taxon>Alteromonadaceae</taxon>
    </lineage>
</organism>
<feature type="transmembrane region" description="Helical" evidence="6">
    <location>
        <begin position="604"/>
        <end position="624"/>
    </location>
</feature>
<dbReference type="Gene3D" id="1.20.1640.10">
    <property type="entry name" value="Multidrug efflux transporter AcrB transmembrane domain"/>
    <property type="match status" value="2"/>
</dbReference>
<feature type="transmembrane region" description="Helical" evidence="6">
    <location>
        <begin position="657"/>
        <end position="678"/>
    </location>
</feature>
<dbReference type="PROSITE" id="PS50156">
    <property type="entry name" value="SSD"/>
    <property type="match status" value="2"/>
</dbReference>
<feature type="domain" description="SSD" evidence="7">
    <location>
        <begin position="252"/>
        <end position="374"/>
    </location>
</feature>
<reference evidence="9" key="1">
    <citation type="journal article" date="2019" name="Int. J. Syst. Evol. Microbiol.">
        <title>The Global Catalogue of Microorganisms (GCM) 10K type strain sequencing project: providing services to taxonomists for standard genome sequencing and annotation.</title>
        <authorList>
            <consortium name="The Broad Institute Genomics Platform"/>
            <consortium name="The Broad Institute Genome Sequencing Center for Infectious Disease"/>
            <person name="Wu L."/>
            <person name="Ma J."/>
        </authorList>
    </citation>
    <scope>NUCLEOTIDE SEQUENCE [LARGE SCALE GENOMIC DNA]</scope>
    <source>
        <strain evidence="9">CGMCC 1.16031</strain>
    </source>
</reference>
<feature type="transmembrane region" description="Helical" evidence="6">
    <location>
        <begin position="313"/>
        <end position="340"/>
    </location>
</feature>
<evidence type="ECO:0000256" key="5">
    <source>
        <dbReference type="ARBA" id="ARBA00023136"/>
    </source>
</evidence>
<evidence type="ECO:0000313" key="9">
    <source>
        <dbReference type="Proteomes" id="UP001596364"/>
    </source>
</evidence>
<dbReference type="InterPro" id="IPR000731">
    <property type="entry name" value="SSD"/>
</dbReference>
<dbReference type="InterPro" id="IPR004869">
    <property type="entry name" value="MMPL_dom"/>
</dbReference>
<dbReference type="RefSeq" id="WP_131257621.1">
    <property type="nucleotide sequence ID" value="NZ_JBHSUS010000001.1"/>
</dbReference>
<gene>
    <name evidence="8" type="ORF">ACFP85_15815</name>
</gene>
<evidence type="ECO:0000313" key="8">
    <source>
        <dbReference type="EMBL" id="MFC6441620.1"/>
    </source>
</evidence>
<protein>
    <submittedName>
        <fullName evidence="8">RND family transporter</fullName>
    </submittedName>
</protein>
<feature type="transmembrane region" description="Helical" evidence="6">
    <location>
        <begin position="698"/>
        <end position="720"/>
    </location>
</feature>
<dbReference type="PANTHER" id="PTHR33406">
    <property type="entry name" value="MEMBRANE PROTEIN MJ1562-RELATED"/>
    <property type="match status" value="1"/>
</dbReference>
<dbReference type="InterPro" id="IPR050545">
    <property type="entry name" value="Mycobact_MmpL"/>
</dbReference>
<dbReference type="Proteomes" id="UP001596364">
    <property type="component" value="Unassembled WGS sequence"/>
</dbReference>
<keyword evidence="4 6" id="KW-1133">Transmembrane helix</keyword>
<dbReference type="PANTHER" id="PTHR33406:SF13">
    <property type="entry name" value="MEMBRANE PROTEIN YDFJ"/>
    <property type="match status" value="1"/>
</dbReference>
<feature type="domain" description="SSD" evidence="7">
    <location>
        <begin position="629"/>
        <end position="756"/>
    </location>
</feature>
<feature type="transmembrane region" description="Helical" evidence="6">
    <location>
        <begin position="732"/>
        <end position="757"/>
    </location>
</feature>
<evidence type="ECO:0000259" key="7">
    <source>
        <dbReference type="PROSITE" id="PS50156"/>
    </source>
</evidence>
<dbReference type="Pfam" id="PF03176">
    <property type="entry name" value="MMPL"/>
    <property type="match status" value="2"/>
</dbReference>
<evidence type="ECO:0000256" key="4">
    <source>
        <dbReference type="ARBA" id="ARBA00022989"/>
    </source>
</evidence>
<evidence type="ECO:0000256" key="1">
    <source>
        <dbReference type="ARBA" id="ARBA00004651"/>
    </source>
</evidence>
<feature type="transmembrane region" description="Helical" evidence="6">
    <location>
        <begin position="631"/>
        <end position="651"/>
    </location>
</feature>
<dbReference type="SUPFAM" id="SSF82866">
    <property type="entry name" value="Multidrug efflux transporter AcrB transmembrane domain"/>
    <property type="match status" value="2"/>
</dbReference>
<accession>A0ABW1XSC2</accession>
<feature type="transmembrane region" description="Helical" evidence="6">
    <location>
        <begin position="352"/>
        <end position="372"/>
    </location>
</feature>
<sequence length="770" mass="85656">MEKLIENWALRRSWVTLILSVLLTVVAAWGASQLYFRGDYKVFFGAENPQLRDFESMQATFNKSDNVGIVIAPKQDSVFSERMLELVWRMTEDAWQTPYSSRVDSVTNFQFTEAIDDDLLVAPLLEFTEDLSPEKVEKIRTIALHEPSLVNKLISEDGRVTMINITVQQSDDDQLKTAQSAEIVTFVRDLVARYDLQYAGVEFHLTGVVMVNNGFFEEANKDASTLLPAMFIAVILMLVILLRSFTATTGTVLVIIMSIAVTLGIAGWLGYYLSTATVNVPIIVMTLAVADCVHMGSGVLFNMRNGMHKNDAIAASLALNFKPIFITSATTAIGFLTFNFSDVPPLRDLGNLTAIGVILAWWLSITIFPAFLRVLPLNPPAVAEGKQPMMNRFAEWNIRNRGWLLPVSSAVIVGFTVLMPFNSINDVAIEYFDEDVALRQDADFMQQYLTGFTTVDIALETGEASGVNSPLFLQKLESFSSWLRAQPEVDHVFTLADVYKRLNRNMHNDDNDFYRLPKEQDLAAQYLLLYEMSLPYGLDLNNQLNLNKSAVKLSVTLHENGSKEMVAFEQRVRSWLARYYPEVNVSVAGVGLMFAHIGERNMTSMLWGTAWAIVMISGLLMIALKDVRLGLISLIPNLAPAGIGFGVWAVYNGNVNLGLSVVTSMCLGIVVDDTVHFLSKYKHARQAGKDAEQAVRYAFISVGKALWVTTLVLITGFMLLSLSDFNLNSDLGLLTAAIIAIALLVDFFFLPAFLMLVDKGETYQEVKDAN</sequence>
<comment type="caution">
    <text evidence="8">The sequence shown here is derived from an EMBL/GenBank/DDBJ whole genome shotgun (WGS) entry which is preliminary data.</text>
</comment>
<feature type="transmembrane region" description="Helical" evidence="6">
    <location>
        <begin position="252"/>
        <end position="274"/>
    </location>
</feature>
<feature type="transmembrane region" description="Helical" evidence="6">
    <location>
        <begin position="280"/>
        <end position="301"/>
    </location>
</feature>
<comment type="subcellular location">
    <subcellularLocation>
        <location evidence="1">Cell membrane</location>
        <topology evidence="1">Multi-pass membrane protein</topology>
    </subcellularLocation>
</comment>
<dbReference type="EMBL" id="JBHSUS010000001">
    <property type="protein sequence ID" value="MFC6441620.1"/>
    <property type="molecule type" value="Genomic_DNA"/>
</dbReference>
<proteinExistence type="predicted"/>
<name>A0ABW1XSC2_9ALTE</name>
<feature type="transmembrane region" description="Helical" evidence="6">
    <location>
        <begin position="226"/>
        <end position="245"/>
    </location>
</feature>
<keyword evidence="5 6" id="KW-0472">Membrane</keyword>
<evidence type="ECO:0000256" key="3">
    <source>
        <dbReference type="ARBA" id="ARBA00022692"/>
    </source>
</evidence>
<evidence type="ECO:0000256" key="6">
    <source>
        <dbReference type="SAM" id="Phobius"/>
    </source>
</evidence>